<feature type="domain" description="ApaG" evidence="3">
    <location>
        <begin position="1"/>
        <end position="125"/>
    </location>
</feature>
<name>A0A845BN53_9NEIS</name>
<evidence type="ECO:0000256" key="1">
    <source>
        <dbReference type="ARBA" id="ARBA00017693"/>
    </source>
</evidence>
<organism evidence="4 5">
    <name type="scientific">Craterilacuibacter sinensis</name>
    <dbReference type="NCBI Taxonomy" id="2686017"/>
    <lineage>
        <taxon>Bacteria</taxon>
        <taxon>Pseudomonadati</taxon>
        <taxon>Pseudomonadota</taxon>
        <taxon>Betaproteobacteria</taxon>
        <taxon>Neisseriales</taxon>
        <taxon>Neisseriaceae</taxon>
        <taxon>Craterilacuibacter</taxon>
    </lineage>
</organism>
<dbReference type="PANTHER" id="PTHR14289:SF16">
    <property type="entry name" value="POLYMERASE DELTA-INTERACTING PROTEIN 2"/>
    <property type="match status" value="1"/>
</dbReference>
<sequence>MSEQYRIEVEVSAFFIEEQSDIAHDQYAFGYQVRIRNLGNIGATLISRHWLISDAHGALQEVRGQGVIGEQPHLAPGQVFEYSSWAQLTTPWGQMRGSYQMQADDGQRFDADIPEFHLVLPRMLH</sequence>
<evidence type="ECO:0000256" key="2">
    <source>
        <dbReference type="HAMAP-Rule" id="MF_00791"/>
    </source>
</evidence>
<dbReference type="HAMAP" id="MF_00791">
    <property type="entry name" value="ApaG"/>
    <property type="match status" value="1"/>
</dbReference>
<comment type="caution">
    <text evidence="4">The sequence shown here is derived from an EMBL/GenBank/DDBJ whole genome shotgun (WGS) entry which is preliminary data.</text>
</comment>
<gene>
    <name evidence="2 4" type="primary">apaG</name>
    <name evidence="4" type="ORF">GQF02_12455</name>
</gene>
<dbReference type="PROSITE" id="PS51087">
    <property type="entry name" value="APAG"/>
    <property type="match status" value="1"/>
</dbReference>
<dbReference type="Gene3D" id="2.60.40.1470">
    <property type="entry name" value="ApaG domain"/>
    <property type="match status" value="1"/>
</dbReference>
<dbReference type="EMBL" id="WSSB01000012">
    <property type="protein sequence ID" value="MXR37785.1"/>
    <property type="molecule type" value="Genomic_DNA"/>
</dbReference>
<dbReference type="AlphaFoldDB" id="A0A845BN53"/>
<keyword evidence="5" id="KW-1185">Reference proteome</keyword>
<dbReference type="GO" id="GO:0070987">
    <property type="term" value="P:error-free translesion synthesis"/>
    <property type="evidence" value="ECO:0007669"/>
    <property type="project" value="TreeGrafter"/>
</dbReference>
<dbReference type="SUPFAM" id="SSF110069">
    <property type="entry name" value="ApaG-like"/>
    <property type="match status" value="1"/>
</dbReference>
<dbReference type="InterPro" id="IPR007474">
    <property type="entry name" value="ApaG_domain"/>
</dbReference>
<dbReference type="InterPro" id="IPR036767">
    <property type="entry name" value="ApaG_sf"/>
</dbReference>
<evidence type="ECO:0000313" key="4">
    <source>
        <dbReference type="EMBL" id="MXR37785.1"/>
    </source>
</evidence>
<dbReference type="NCBIfam" id="NF003967">
    <property type="entry name" value="PRK05461.1"/>
    <property type="match status" value="1"/>
</dbReference>
<proteinExistence type="inferred from homology"/>
<dbReference type="Pfam" id="PF04379">
    <property type="entry name" value="DUF525"/>
    <property type="match status" value="1"/>
</dbReference>
<evidence type="ECO:0000259" key="3">
    <source>
        <dbReference type="PROSITE" id="PS51087"/>
    </source>
</evidence>
<reference evidence="4 5" key="1">
    <citation type="submission" date="2019-12" db="EMBL/GenBank/DDBJ databases">
        <title>Neisseriaceae gen. nov. sp. Genome sequencing and assembly.</title>
        <authorList>
            <person name="Liu Z."/>
            <person name="Li A."/>
        </authorList>
    </citation>
    <scope>NUCLEOTIDE SEQUENCE [LARGE SCALE GENOMIC DNA]</scope>
    <source>
        <strain evidence="4 5">B2N2-7</strain>
    </source>
</reference>
<dbReference type="InterPro" id="IPR023065">
    <property type="entry name" value="Uncharacterised_ApaG"/>
</dbReference>
<dbReference type="PANTHER" id="PTHR14289">
    <property type="entry name" value="F-BOX ONLY PROTEIN 3"/>
    <property type="match status" value="1"/>
</dbReference>
<dbReference type="Proteomes" id="UP000467214">
    <property type="component" value="Unassembled WGS sequence"/>
</dbReference>
<protein>
    <recommendedName>
        <fullName evidence="1 2">Protein ApaG</fullName>
    </recommendedName>
</protein>
<accession>A0A845BN53</accession>
<evidence type="ECO:0000313" key="5">
    <source>
        <dbReference type="Proteomes" id="UP000467214"/>
    </source>
</evidence>